<evidence type="ECO:0000259" key="3">
    <source>
        <dbReference type="Pfam" id="PF07811"/>
    </source>
</evidence>
<reference evidence="4 5" key="1">
    <citation type="journal article" date="2019" name="Microb. Cell Fact.">
        <title>Exploring novel herbicidin analogues by transcriptional regulator overexpression and MS/MS molecular networking.</title>
        <authorList>
            <person name="Shi Y."/>
            <person name="Gu R."/>
            <person name="Li Y."/>
            <person name="Wang X."/>
            <person name="Ren W."/>
            <person name="Li X."/>
            <person name="Wang L."/>
            <person name="Xie Y."/>
            <person name="Hong B."/>
        </authorList>
    </citation>
    <scope>NUCLEOTIDE SEQUENCE [LARGE SCALE GENOMIC DNA]</scope>
    <source>
        <strain evidence="4 5">US-43</strain>
    </source>
</reference>
<dbReference type="OrthoDB" id="10019640at2"/>
<organism evidence="4 5">
    <name type="scientific">Streptomyces mobaraensis</name>
    <name type="common">Streptoverticillium mobaraense</name>
    <dbReference type="NCBI Taxonomy" id="35621"/>
    <lineage>
        <taxon>Bacteria</taxon>
        <taxon>Bacillati</taxon>
        <taxon>Actinomycetota</taxon>
        <taxon>Actinomycetes</taxon>
        <taxon>Kitasatosporales</taxon>
        <taxon>Streptomycetaceae</taxon>
        <taxon>Streptomyces</taxon>
    </lineage>
</organism>
<keyword evidence="5" id="KW-1185">Reference proteome</keyword>
<feature type="region of interest" description="Disordered" evidence="1">
    <location>
        <begin position="198"/>
        <end position="233"/>
    </location>
</feature>
<dbReference type="Pfam" id="PF07811">
    <property type="entry name" value="TadE"/>
    <property type="match status" value="1"/>
</dbReference>
<evidence type="ECO:0000256" key="2">
    <source>
        <dbReference type="SAM" id="Phobius"/>
    </source>
</evidence>
<dbReference type="InterPro" id="IPR012495">
    <property type="entry name" value="TadE-like_dom"/>
</dbReference>
<dbReference type="EMBL" id="VOKX01000003">
    <property type="protein sequence ID" value="KAB7852528.1"/>
    <property type="molecule type" value="Genomic_DNA"/>
</dbReference>
<keyword evidence="2" id="KW-0812">Transmembrane</keyword>
<feature type="transmembrane region" description="Helical" evidence="2">
    <location>
        <begin position="90"/>
        <end position="112"/>
    </location>
</feature>
<proteinExistence type="predicted"/>
<dbReference type="AlphaFoldDB" id="A0A5N5WGQ0"/>
<evidence type="ECO:0000313" key="4">
    <source>
        <dbReference type="EMBL" id="KAB7852528.1"/>
    </source>
</evidence>
<feature type="compositionally biased region" description="Low complexity" evidence="1">
    <location>
        <begin position="60"/>
        <end position="74"/>
    </location>
</feature>
<keyword evidence="2" id="KW-0472">Membrane</keyword>
<sequence>MPFSRYWGEPDRFRARVCVWARAQVCVWAQARAGAVRAFRGGTAGEWAGFRAGAVRGPSRVGAARGSSQAGSARGPRRPAADRGSAAVEFIGFLPVLLLVGLAAIQLGLAAFAAQQAGTGARAAARTATLDEPRTTPEAAARAAMTDWVARRADTVQTPPCAPGTTEVTATVDVAVPGLLPGTGFHVTRHATMRCPDDARAPGGVPAGLSASQEPHALPEPPVPPALPQKGRT</sequence>
<accession>A0A5N5WGQ0</accession>
<name>A0A5N5WGQ0_STRMB</name>
<dbReference type="Proteomes" id="UP000327000">
    <property type="component" value="Unassembled WGS sequence"/>
</dbReference>
<comment type="caution">
    <text evidence="4">The sequence shown here is derived from an EMBL/GenBank/DDBJ whole genome shotgun (WGS) entry which is preliminary data.</text>
</comment>
<feature type="compositionally biased region" description="Pro residues" evidence="1">
    <location>
        <begin position="218"/>
        <end position="227"/>
    </location>
</feature>
<feature type="region of interest" description="Disordered" evidence="1">
    <location>
        <begin position="60"/>
        <end position="80"/>
    </location>
</feature>
<gene>
    <name evidence="4" type="ORF">FRZ00_01740</name>
</gene>
<keyword evidence="2" id="KW-1133">Transmembrane helix</keyword>
<evidence type="ECO:0000313" key="5">
    <source>
        <dbReference type="Proteomes" id="UP000327000"/>
    </source>
</evidence>
<evidence type="ECO:0000256" key="1">
    <source>
        <dbReference type="SAM" id="MobiDB-lite"/>
    </source>
</evidence>
<protein>
    <submittedName>
        <fullName evidence="4">Pilus assembly protein</fullName>
    </submittedName>
</protein>
<feature type="domain" description="TadE-like" evidence="3">
    <location>
        <begin position="84"/>
        <end position="126"/>
    </location>
</feature>